<feature type="compositionally biased region" description="Low complexity" evidence="1">
    <location>
        <begin position="17"/>
        <end position="30"/>
    </location>
</feature>
<name>A0A6J4U4S8_9BACT</name>
<evidence type="ECO:0000256" key="1">
    <source>
        <dbReference type="SAM" id="MobiDB-lite"/>
    </source>
</evidence>
<dbReference type="Pfam" id="PF12680">
    <property type="entry name" value="SnoaL_2"/>
    <property type="match status" value="1"/>
</dbReference>
<dbReference type="InterPro" id="IPR032710">
    <property type="entry name" value="NTF2-like_dom_sf"/>
</dbReference>
<protein>
    <recommendedName>
        <fullName evidence="2">SnoaL-like domain-containing protein</fullName>
    </recommendedName>
</protein>
<accession>A0A6J4U4S8</accession>
<dbReference type="Gene3D" id="3.10.450.50">
    <property type="match status" value="1"/>
</dbReference>
<dbReference type="EMBL" id="CADCWH010000016">
    <property type="protein sequence ID" value="CAA9540776.1"/>
    <property type="molecule type" value="Genomic_DNA"/>
</dbReference>
<feature type="region of interest" description="Disordered" evidence="1">
    <location>
        <begin position="1"/>
        <end position="30"/>
    </location>
</feature>
<feature type="domain" description="SnoaL-like" evidence="2">
    <location>
        <begin position="38"/>
        <end position="139"/>
    </location>
</feature>
<reference evidence="3" key="1">
    <citation type="submission" date="2020-02" db="EMBL/GenBank/DDBJ databases">
        <authorList>
            <person name="Meier V. D."/>
        </authorList>
    </citation>
    <scope>NUCLEOTIDE SEQUENCE</scope>
    <source>
        <strain evidence="3">AVDCRST_MAG70</strain>
    </source>
</reference>
<evidence type="ECO:0000259" key="2">
    <source>
        <dbReference type="Pfam" id="PF12680"/>
    </source>
</evidence>
<evidence type="ECO:0000313" key="3">
    <source>
        <dbReference type="EMBL" id="CAA9540776.1"/>
    </source>
</evidence>
<dbReference type="AlphaFoldDB" id="A0A6J4U4S8"/>
<dbReference type="SUPFAM" id="SSF54427">
    <property type="entry name" value="NTF2-like"/>
    <property type="match status" value="1"/>
</dbReference>
<organism evidence="3">
    <name type="scientific">uncultured Thermomicrobiales bacterium</name>
    <dbReference type="NCBI Taxonomy" id="1645740"/>
    <lineage>
        <taxon>Bacteria</taxon>
        <taxon>Pseudomonadati</taxon>
        <taxon>Thermomicrobiota</taxon>
        <taxon>Thermomicrobia</taxon>
        <taxon>Thermomicrobiales</taxon>
        <taxon>environmental samples</taxon>
    </lineage>
</organism>
<gene>
    <name evidence="3" type="ORF">AVDCRST_MAG70-86</name>
</gene>
<sequence>MGPVRPGPDGGANGATGLDPDPGRGAAPAANDAASLGREFFLALDRRDPRRLRATLADHASFRALPHLPPVRLADEIVAYFGGVVSSYPLARWEVSDVIGEGDRSVIQFLIREPSDRWGREVVSEQVAVIRTSQGQIVSIVGYYDSAEFRRAFWEE</sequence>
<proteinExistence type="predicted"/>
<dbReference type="InterPro" id="IPR037401">
    <property type="entry name" value="SnoaL-like"/>
</dbReference>